<reference evidence="1 2" key="1">
    <citation type="journal article" date="2015" name="Sci. Rep.">
        <title>Chromosome-level genome map provides insights into diverse defense mechanisms in the medicinal fungus Ganoderma sinense.</title>
        <authorList>
            <person name="Zhu Y."/>
            <person name="Xu J."/>
            <person name="Sun C."/>
            <person name="Zhou S."/>
            <person name="Xu H."/>
            <person name="Nelson D.R."/>
            <person name="Qian J."/>
            <person name="Song J."/>
            <person name="Luo H."/>
            <person name="Xiang L."/>
            <person name="Li Y."/>
            <person name="Xu Z."/>
            <person name="Ji A."/>
            <person name="Wang L."/>
            <person name="Lu S."/>
            <person name="Hayward A."/>
            <person name="Sun W."/>
            <person name="Li X."/>
            <person name="Schwartz D.C."/>
            <person name="Wang Y."/>
            <person name="Chen S."/>
        </authorList>
    </citation>
    <scope>NUCLEOTIDE SEQUENCE [LARGE SCALE GENOMIC DNA]</scope>
    <source>
        <strain evidence="1 2">ZZ0214-1</strain>
    </source>
</reference>
<evidence type="ECO:0000313" key="1">
    <source>
        <dbReference type="EMBL" id="PIL24755.1"/>
    </source>
</evidence>
<dbReference type="AlphaFoldDB" id="A0A2G8RTA8"/>
<sequence length="143" mass="15732">MPTRAPRSHVPGGRRAFRATHPLPNLSLCLRLPPSSLAWSPDPSRDVPRSHPTLPVRDAPGFPNNWCGCRAEHLPSCTPVMLRAAHAGEHSPVLALALVRRWLRRSVPWQHLLPLTLPARLPHLRIPSISGPRGGALCARMHA</sequence>
<accession>A0A2G8RTA8</accession>
<comment type="caution">
    <text evidence="1">The sequence shown here is derived from an EMBL/GenBank/DDBJ whole genome shotgun (WGS) entry which is preliminary data.</text>
</comment>
<dbReference type="EMBL" id="AYKW01000056">
    <property type="protein sequence ID" value="PIL24755.1"/>
    <property type="molecule type" value="Genomic_DNA"/>
</dbReference>
<proteinExistence type="predicted"/>
<name>A0A2G8RTA8_9APHY</name>
<protein>
    <submittedName>
        <fullName evidence="1">Uncharacterized protein</fullName>
    </submittedName>
</protein>
<dbReference type="Proteomes" id="UP000230002">
    <property type="component" value="Unassembled WGS sequence"/>
</dbReference>
<organism evidence="1 2">
    <name type="scientific">Ganoderma sinense ZZ0214-1</name>
    <dbReference type="NCBI Taxonomy" id="1077348"/>
    <lineage>
        <taxon>Eukaryota</taxon>
        <taxon>Fungi</taxon>
        <taxon>Dikarya</taxon>
        <taxon>Basidiomycota</taxon>
        <taxon>Agaricomycotina</taxon>
        <taxon>Agaricomycetes</taxon>
        <taxon>Polyporales</taxon>
        <taxon>Polyporaceae</taxon>
        <taxon>Ganoderma</taxon>
    </lineage>
</organism>
<gene>
    <name evidence="1" type="ORF">GSI_12641</name>
</gene>
<keyword evidence="2" id="KW-1185">Reference proteome</keyword>
<dbReference type="OrthoDB" id="10616408at2759"/>
<evidence type="ECO:0000313" key="2">
    <source>
        <dbReference type="Proteomes" id="UP000230002"/>
    </source>
</evidence>